<proteinExistence type="predicted"/>
<organism evidence="1 2">
    <name type="scientific">Bradyrhizobium betae</name>
    <dbReference type="NCBI Taxonomy" id="244734"/>
    <lineage>
        <taxon>Bacteria</taxon>
        <taxon>Pseudomonadati</taxon>
        <taxon>Pseudomonadota</taxon>
        <taxon>Alphaproteobacteria</taxon>
        <taxon>Hyphomicrobiales</taxon>
        <taxon>Nitrobacteraceae</taxon>
        <taxon>Bradyrhizobium</taxon>
    </lineage>
</organism>
<sequence length="201" mass="21534">MTTVPSLHIASPLAANDRSAPAANPRVKFYKRRIAISHPDPQAGEQLLSEALGAVDRDALHGLLRQLAKASAVGQTPDETNLAFMISMIRSIAPRDSIEAMLLSQMASVHVAAMRCACRLACTDNLPQQEGVTRALTRLTRTFAAQVEALSRHRNSDERAITVKNLSVQDGGRAIVGNVTQHANVLVAETGPREVTQGAGR</sequence>
<protein>
    <submittedName>
        <fullName evidence="1">Uncharacterized protein</fullName>
    </submittedName>
</protein>
<dbReference type="RefSeq" id="WP_129271906.1">
    <property type="nucleotide sequence ID" value="NZ_MZXW01000021.1"/>
</dbReference>
<accession>A0A4Q1V2X3</accession>
<comment type="caution">
    <text evidence="1">The sequence shown here is derived from an EMBL/GenBank/DDBJ whole genome shotgun (WGS) entry which is preliminary data.</text>
</comment>
<gene>
    <name evidence="1" type="ORF">B5V03_18735</name>
</gene>
<dbReference type="EMBL" id="MZXW01000021">
    <property type="protein sequence ID" value="RXT45708.1"/>
    <property type="molecule type" value="Genomic_DNA"/>
</dbReference>
<dbReference type="Proteomes" id="UP000290819">
    <property type="component" value="Unassembled WGS sequence"/>
</dbReference>
<dbReference type="OrthoDB" id="7432673at2"/>
<reference evidence="1 2" key="1">
    <citation type="submission" date="2017-03" db="EMBL/GenBank/DDBJ databases">
        <authorList>
            <person name="Safronova V.I."/>
            <person name="Sazanova A.L."/>
            <person name="Chirak E.R."/>
        </authorList>
    </citation>
    <scope>NUCLEOTIDE SEQUENCE [LARGE SCALE GENOMIC DNA]</scope>
    <source>
        <strain evidence="1 2">Opo-243</strain>
    </source>
</reference>
<evidence type="ECO:0000313" key="2">
    <source>
        <dbReference type="Proteomes" id="UP000290819"/>
    </source>
</evidence>
<evidence type="ECO:0000313" key="1">
    <source>
        <dbReference type="EMBL" id="RXT45708.1"/>
    </source>
</evidence>
<name>A0A4Q1V2X3_9BRAD</name>
<keyword evidence="2" id="KW-1185">Reference proteome</keyword>
<dbReference type="AlphaFoldDB" id="A0A4Q1V2X3"/>